<sequence length="348" mass="39128">MNGDGQGLLQSHKANTSVYGSISMALFGENIREFIKLGAGHGKVKKLKGNLQLSLDVPRFCWCKNQSTRNTESMCVLCDSCKEWQHCLCSGISLEEANSIRRFTCLGCRGNTLPPLFVTPTSVRSKKRLDGSRVSSNSDDDSCLPDVKGNEDSVAEFMHRSRETSQSSLDEEYCSQSSDEKRADSETNLNGDPDADLVFTSDEEHDESEEHSDDKNAEDSSSSHENEHEEAEKYPIETYSKPKQKADSGDTVDVSQVPQLVQPGDIFAGSFLRMYTECKGKKFGCTAKYSVTLRQPPDVCKENFTFIVRQFQNTKKHDICRVLIIRIRSYIKNYVVVDSVCMKMHYLK</sequence>
<keyword evidence="2" id="KW-0863">Zinc-finger</keyword>
<dbReference type="CDD" id="cd15517">
    <property type="entry name" value="PHD_TCF19_like"/>
    <property type="match status" value="1"/>
</dbReference>
<evidence type="ECO:0000313" key="6">
    <source>
        <dbReference type="EMBL" id="CAG7659386.1"/>
    </source>
</evidence>
<evidence type="ECO:0000256" key="4">
    <source>
        <dbReference type="SAM" id="MobiDB-lite"/>
    </source>
</evidence>
<dbReference type="InterPro" id="IPR019786">
    <property type="entry name" value="Zinc_finger_PHD-type_CS"/>
</dbReference>
<feature type="compositionally biased region" description="Basic and acidic residues" evidence="4">
    <location>
        <begin position="212"/>
        <end position="235"/>
    </location>
</feature>
<evidence type="ECO:0000256" key="1">
    <source>
        <dbReference type="ARBA" id="ARBA00022723"/>
    </source>
</evidence>
<keyword evidence="7" id="KW-1185">Reference proteome</keyword>
<name>A0A8J2NJ56_9HEXA</name>
<protein>
    <recommendedName>
        <fullName evidence="5">Zinc finger PHD-type domain-containing protein</fullName>
    </recommendedName>
</protein>
<dbReference type="GO" id="GO:0008270">
    <property type="term" value="F:zinc ion binding"/>
    <property type="evidence" value="ECO:0007669"/>
    <property type="project" value="UniProtKB-KW"/>
</dbReference>
<evidence type="ECO:0000313" key="7">
    <source>
        <dbReference type="Proteomes" id="UP000708208"/>
    </source>
</evidence>
<gene>
    <name evidence="6" type="ORF">AFUS01_LOCUS1206</name>
</gene>
<dbReference type="InterPro" id="IPR001965">
    <property type="entry name" value="Znf_PHD"/>
</dbReference>
<keyword evidence="1" id="KW-0479">Metal-binding</keyword>
<reference evidence="6" key="1">
    <citation type="submission" date="2021-06" db="EMBL/GenBank/DDBJ databases">
        <authorList>
            <person name="Hodson N. C."/>
            <person name="Mongue J. A."/>
            <person name="Jaron S. K."/>
        </authorList>
    </citation>
    <scope>NUCLEOTIDE SEQUENCE</scope>
</reference>
<feature type="region of interest" description="Disordered" evidence="4">
    <location>
        <begin position="127"/>
        <end position="253"/>
    </location>
</feature>
<comment type="caution">
    <text evidence="6">The sequence shown here is derived from an EMBL/GenBank/DDBJ whole genome shotgun (WGS) entry which is preliminary data.</text>
</comment>
<dbReference type="AlphaFoldDB" id="A0A8J2NJ56"/>
<proteinExistence type="predicted"/>
<dbReference type="Proteomes" id="UP000708208">
    <property type="component" value="Unassembled WGS sequence"/>
</dbReference>
<accession>A0A8J2NJ56</accession>
<dbReference type="OrthoDB" id="436852at2759"/>
<evidence type="ECO:0000259" key="5">
    <source>
        <dbReference type="SMART" id="SM00249"/>
    </source>
</evidence>
<evidence type="ECO:0000256" key="3">
    <source>
        <dbReference type="ARBA" id="ARBA00022833"/>
    </source>
</evidence>
<evidence type="ECO:0000256" key="2">
    <source>
        <dbReference type="ARBA" id="ARBA00022771"/>
    </source>
</evidence>
<keyword evidence="3" id="KW-0862">Zinc</keyword>
<dbReference type="PROSITE" id="PS01359">
    <property type="entry name" value="ZF_PHD_1"/>
    <property type="match status" value="1"/>
</dbReference>
<organism evidence="6 7">
    <name type="scientific">Allacma fusca</name>
    <dbReference type="NCBI Taxonomy" id="39272"/>
    <lineage>
        <taxon>Eukaryota</taxon>
        <taxon>Metazoa</taxon>
        <taxon>Ecdysozoa</taxon>
        <taxon>Arthropoda</taxon>
        <taxon>Hexapoda</taxon>
        <taxon>Collembola</taxon>
        <taxon>Symphypleona</taxon>
        <taxon>Sminthuridae</taxon>
        <taxon>Allacma</taxon>
    </lineage>
</organism>
<dbReference type="EMBL" id="CAJVCH010006669">
    <property type="protein sequence ID" value="CAG7659386.1"/>
    <property type="molecule type" value="Genomic_DNA"/>
</dbReference>
<dbReference type="SMART" id="SM00249">
    <property type="entry name" value="PHD"/>
    <property type="match status" value="1"/>
</dbReference>
<feature type="domain" description="Zinc finger PHD-type" evidence="5">
    <location>
        <begin position="60"/>
        <end position="109"/>
    </location>
</feature>
<feature type="compositionally biased region" description="Acidic residues" evidence="4">
    <location>
        <begin position="201"/>
        <end position="211"/>
    </location>
</feature>